<feature type="active site" evidence="9">
    <location>
        <position position="157"/>
    </location>
</feature>
<feature type="compositionally biased region" description="Polar residues" evidence="13">
    <location>
        <begin position="474"/>
        <end position="483"/>
    </location>
</feature>
<dbReference type="InterPro" id="IPR005135">
    <property type="entry name" value="Endo/exonuclease/phosphatase"/>
</dbReference>
<evidence type="ECO:0000313" key="16">
    <source>
        <dbReference type="Proteomes" id="UP000030752"/>
    </source>
</evidence>
<gene>
    <name evidence="15" type="ORF">HMPREF1541_02524</name>
</gene>
<evidence type="ECO:0000256" key="2">
    <source>
        <dbReference type="ARBA" id="ARBA00013541"/>
    </source>
</evidence>
<dbReference type="GO" id="GO:0008311">
    <property type="term" value="F:double-stranded DNA 3'-5' DNA exonuclease activity"/>
    <property type="evidence" value="ECO:0007669"/>
    <property type="project" value="TreeGrafter"/>
</dbReference>
<dbReference type="EMBL" id="KB822718">
    <property type="protein sequence ID" value="ETN43365.1"/>
    <property type="molecule type" value="Genomic_DNA"/>
</dbReference>
<feature type="binding site" evidence="10">
    <location>
        <position position="313"/>
    </location>
    <ligand>
        <name>Mg(2+)</name>
        <dbReference type="ChEBI" id="CHEBI:18420"/>
        <label>1</label>
    </ligand>
</feature>
<dbReference type="HOGENOM" id="CLU_010374_2_0_1"/>
<dbReference type="InterPro" id="IPR036691">
    <property type="entry name" value="Endo/exonu/phosph_ase_sf"/>
</dbReference>
<feature type="binding site" evidence="10">
    <location>
        <position position="44"/>
    </location>
    <ligand>
        <name>Mg(2+)</name>
        <dbReference type="ChEBI" id="CHEBI:18420"/>
        <label>1</label>
    </ligand>
</feature>
<evidence type="ECO:0000256" key="9">
    <source>
        <dbReference type="PIRSR" id="PIRSR604808-1"/>
    </source>
</evidence>
<feature type="domain" description="GRF-type" evidence="14">
    <location>
        <begin position="551"/>
        <end position="603"/>
    </location>
</feature>
<dbReference type="PROSITE" id="PS51999">
    <property type="entry name" value="ZF_GRF"/>
    <property type="match status" value="1"/>
</dbReference>
<dbReference type="InterPro" id="IPR004808">
    <property type="entry name" value="AP_endonuc_1"/>
</dbReference>
<evidence type="ECO:0000256" key="13">
    <source>
        <dbReference type="SAM" id="MobiDB-lite"/>
    </source>
</evidence>
<dbReference type="GO" id="GO:0008270">
    <property type="term" value="F:zinc ion binding"/>
    <property type="evidence" value="ECO:0007669"/>
    <property type="project" value="UniProtKB-KW"/>
</dbReference>
<dbReference type="VEuPathDB" id="FungiDB:HMPREF1541_02524"/>
<comment type="similarity">
    <text evidence="1">Belongs to the DNA repair enzymes AP/ExoA family.</text>
</comment>
<evidence type="ECO:0000256" key="5">
    <source>
        <dbReference type="ARBA" id="ARBA00022801"/>
    </source>
</evidence>
<dbReference type="RefSeq" id="XP_008715101.1">
    <property type="nucleotide sequence ID" value="XM_008716879.1"/>
</dbReference>
<keyword evidence="5" id="KW-0378">Hydrolase</keyword>
<dbReference type="PROSITE" id="PS51435">
    <property type="entry name" value="AP_NUCLEASE_F1_4"/>
    <property type="match status" value="1"/>
</dbReference>
<keyword evidence="7 10" id="KW-0460">Magnesium</keyword>
<evidence type="ECO:0000256" key="1">
    <source>
        <dbReference type="ARBA" id="ARBA00007092"/>
    </source>
</evidence>
<keyword evidence="10" id="KW-0464">Manganese</keyword>
<evidence type="ECO:0000256" key="8">
    <source>
        <dbReference type="ARBA" id="ARBA00023242"/>
    </source>
</evidence>
<feature type="site" description="Important for catalytic activity" evidence="11">
    <location>
        <position position="288"/>
    </location>
</feature>
<evidence type="ECO:0000259" key="14">
    <source>
        <dbReference type="PROSITE" id="PS51999"/>
    </source>
</evidence>
<organism evidence="15 16">
    <name type="scientific">Cyphellophora europaea (strain CBS 101466)</name>
    <name type="common">Phialophora europaea</name>
    <dbReference type="NCBI Taxonomy" id="1220924"/>
    <lineage>
        <taxon>Eukaryota</taxon>
        <taxon>Fungi</taxon>
        <taxon>Dikarya</taxon>
        <taxon>Ascomycota</taxon>
        <taxon>Pezizomycotina</taxon>
        <taxon>Eurotiomycetes</taxon>
        <taxon>Chaetothyriomycetidae</taxon>
        <taxon>Chaetothyriales</taxon>
        <taxon>Cyphellophoraceae</taxon>
        <taxon>Cyphellophora</taxon>
    </lineage>
</organism>
<protein>
    <recommendedName>
        <fullName evidence="2">DNA-(apurinic or apyrimidinic site) endonuclease 2</fullName>
    </recommendedName>
</protein>
<dbReference type="FunCoup" id="W2S459">
    <property type="interactions" value="469"/>
</dbReference>
<dbReference type="Proteomes" id="UP000030752">
    <property type="component" value="Unassembled WGS sequence"/>
</dbReference>
<dbReference type="CDD" id="cd09088">
    <property type="entry name" value="Ape2-like_AP-endo"/>
    <property type="match status" value="1"/>
</dbReference>
<dbReference type="PANTHER" id="PTHR22748">
    <property type="entry name" value="AP ENDONUCLEASE"/>
    <property type="match status" value="1"/>
</dbReference>
<dbReference type="AlphaFoldDB" id="W2S459"/>
<feature type="binding site" evidence="10">
    <location>
        <position position="196"/>
    </location>
    <ligand>
        <name>Mg(2+)</name>
        <dbReference type="ChEBI" id="CHEBI:18420"/>
        <label>1</label>
    </ligand>
</feature>
<dbReference type="GO" id="GO:0006284">
    <property type="term" value="P:base-excision repair"/>
    <property type="evidence" value="ECO:0007669"/>
    <property type="project" value="TreeGrafter"/>
</dbReference>
<dbReference type="SUPFAM" id="SSF56219">
    <property type="entry name" value="DNase I-like"/>
    <property type="match status" value="1"/>
</dbReference>
<dbReference type="Pfam" id="PF03372">
    <property type="entry name" value="Exo_endo_phos"/>
    <property type="match status" value="1"/>
</dbReference>
<feature type="binding site" evidence="10">
    <location>
        <position position="198"/>
    </location>
    <ligand>
        <name>Mg(2+)</name>
        <dbReference type="ChEBI" id="CHEBI:18420"/>
        <label>1</label>
    </ligand>
</feature>
<feature type="site" description="Transition state stabilizer" evidence="11">
    <location>
        <position position="198"/>
    </location>
</feature>
<evidence type="ECO:0000256" key="3">
    <source>
        <dbReference type="ARBA" id="ARBA00022723"/>
    </source>
</evidence>
<evidence type="ECO:0000256" key="7">
    <source>
        <dbReference type="ARBA" id="ARBA00022842"/>
    </source>
</evidence>
<evidence type="ECO:0000256" key="6">
    <source>
        <dbReference type="ARBA" id="ARBA00022833"/>
    </source>
</evidence>
<evidence type="ECO:0000256" key="11">
    <source>
        <dbReference type="PIRSR" id="PIRSR604808-3"/>
    </source>
</evidence>
<evidence type="ECO:0000313" key="15">
    <source>
        <dbReference type="EMBL" id="ETN43365.1"/>
    </source>
</evidence>
<evidence type="ECO:0000256" key="10">
    <source>
        <dbReference type="PIRSR" id="PIRSR604808-2"/>
    </source>
</evidence>
<keyword evidence="3 10" id="KW-0479">Metal-binding</keyword>
<keyword evidence="6" id="KW-0862">Zinc</keyword>
<feature type="active site" description="Proton acceptor" evidence="9">
    <location>
        <position position="314"/>
    </location>
</feature>
<sequence length="611" mass="68315">MGFRITTWNVNGIRNPFGYQPWRDKKTFDGMFEVLEADIVVFQETKIQRKDLRDDMVLVPGWDNYWSLPKHKKGYSGVVIYTKNATCAPIKAEEGITGILTPPSSSTSFRDLPEDQQIGGYPTVSQLTLSEIDATTLDSEGRCVILEFPAFVLIGTYCPAERDETRTEFRRGFLQVLDARIRNLVKMGKKVIWTGDLNISREEIDTAMAEEMMRKNDVDPVGWISTPARRLFNQLLVGGKVYGERDEGKEDSIMWDVCRGFNEGRAGMYTCWETKVNARPGNYGARIDYVVSTYDMKDWWADSNIQEGLMGSDHCPVYATFEDRMVVDGTEKHILDIVNPPGLFMDGVRQQEWTNKLLLPMSGKLIPEFDRRRNIRDMFSRTPSMTKTKTTEEQLSTQQSTTSTATLSLQGSPERSRPEAANPQNGKRPAKADLPPPPVKKAKSTPQTNSNGLSKGQKSLRGFFTSKTPPAPDNSVTESPTKTHTQREPEDEAPSSVAGSVDGVSDQLLVPSPSKTDISVSEADVEAAEASSFATKQSWGKLFAKPVAPKCEHNEPCKTMQTKKAGANRGRSFWMCNRPLGPSGQKERGTQWRCGTFIWCSDWDAHSGEPP</sequence>
<evidence type="ECO:0000256" key="12">
    <source>
        <dbReference type="PROSITE-ProRule" id="PRU01343"/>
    </source>
</evidence>
<dbReference type="PANTHER" id="PTHR22748:SF4">
    <property type="entry name" value="DNA-(APURINIC OR APYRIMIDINIC SITE) ENDONUCLEASE 2"/>
    <property type="match status" value="1"/>
</dbReference>
<feature type="compositionally biased region" description="Polar residues" evidence="13">
    <location>
        <begin position="444"/>
        <end position="457"/>
    </location>
</feature>
<comment type="cofactor">
    <cofactor evidence="10">
        <name>Mg(2+)</name>
        <dbReference type="ChEBI" id="CHEBI:18420"/>
    </cofactor>
    <cofactor evidence="10">
        <name>Mn(2+)</name>
        <dbReference type="ChEBI" id="CHEBI:29035"/>
    </cofactor>
    <text evidence="10">Probably binds two magnesium or manganese ions per subunit.</text>
</comment>
<reference evidence="15 16" key="1">
    <citation type="submission" date="2013-03" db="EMBL/GenBank/DDBJ databases">
        <title>The Genome Sequence of Phialophora europaea CBS 101466.</title>
        <authorList>
            <consortium name="The Broad Institute Genomics Platform"/>
            <person name="Cuomo C."/>
            <person name="de Hoog S."/>
            <person name="Gorbushina A."/>
            <person name="Walker B."/>
            <person name="Young S.K."/>
            <person name="Zeng Q."/>
            <person name="Gargeya S."/>
            <person name="Fitzgerald M."/>
            <person name="Haas B."/>
            <person name="Abouelleil A."/>
            <person name="Allen A.W."/>
            <person name="Alvarado L."/>
            <person name="Arachchi H.M."/>
            <person name="Berlin A.M."/>
            <person name="Chapman S.B."/>
            <person name="Gainer-Dewar J."/>
            <person name="Goldberg J."/>
            <person name="Griggs A."/>
            <person name="Gujja S."/>
            <person name="Hansen M."/>
            <person name="Howarth C."/>
            <person name="Imamovic A."/>
            <person name="Ireland A."/>
            <person name="Larimer J."/>
            <person name="McCowan C."/>
            <person name="Murphy C."/>
            <person name="Pearson M."/>
            <person name="Poon T.W."/>
            <person name="Priest M."/>
            <person name="Roberts A."/>
            <person name="Saif S."/>
            <person name="Shea T."/>
            <person name="Sisk P."/>
            <person name="Sykes S."/>
            <person name="Wortman J."/>
            <person name="Nusbaum C."/>
            <person name="Birren B."/>
        </authorList>
    </citation>
    <scope>NUCLEOTIDE SEQUENCE [LARGE SCALE GENOMIC DNA]</scope>
    <source>
        <strain evidence="15 16">CBS 101466</strain>
    </source>
</reference>
<keyword evidence="16" id="KW-1185">Reference proteome</keyword>
<feature type="active site" description="Proton donor/acceptor" evidence="9">
    <location>
        <position position="196"/>
    </location>
</feature>
<keyword evidence="8" id="KW-0539">Nucleus</keyword>
<dbReference type="InterPro" id="IPR010666">
    <property type="entry name" value="Znf_GRF"/>
</dbReference>
<dbReference type="STRING" id="1220924.W2S459"/>
<evidence type="ECO:0000256" key="4">
    <source>
        <dbReference type="ARBA" id="ARBA00022771"/>
    </source>
</evidence>
<dbReference type="FunFam" id="3.60.10.10:FF:000079">
    <property type="entry name" value="DNA-(apurinic or apyrimidinic site) lyase"/>
    <property type="match status" value="1"/>
</dbReference>
<dbReference type="GO" id="GO:0003906">
    <property type="term" value="F:DNA-(apurinic or apyrimidinic site) endonuclease activity"/>
    <property type="evidence" value="ECO:0007669"/>
    <property type="project" value="TreeGrafter"/>
</dbReference>
<feature type="compositionally biased region" description="Low complexity" evidence="13">
    <location>
        <begin position="393"/>
        <end position="410"/>
    </location>
</feature>
<proteinExistence type="inferred from homology"/>
<dbReference type="eggNOG" id="KOG1294">
    <property type="taxonomic scope" value="Eukaryota"/>
</dbReference>
<dbReference type="OrthoDB" id="391817at2759"/>
<dbReference type="GO" id="GO:0008081">
    <property type="term" value="F:phosphoric diester hydrolase activity"/>
    <property type="evidence" value="ECO:0007669"/>
    <property type="project" value="TreeGrafter"/>
</dbReference>
<feature type="region of interest" description="Disordered" evidence="13">
    <location>
        <begin position="377"/>
        <end position="515"/>
    </location>
</feature>
<dbReference type="GO" id="GO:0005634">
    <property type="term" value="C:nucleus"/>
    <property type="evidence" value="ECO:0007669"/>
    <property type="project" value="TreeGrafter"/>
</dbReference>
<feature type="binding site" evidence="10">
    <location>
        <position position="314"/>
    </location>
    <ligand>
        <name>Mg(2+)</name>
        <dbReference type="ChEBI" id="CHEBI:18420"/>
        <label>1</label>
    </ligand>
</feature>
<feature type="site" description="Interaction with DNA substrate" evidence="11">
    <location>
        <position position="314"/>
    </location>
</feature>
<feature type="binding site" evidence="10">
    <location>
        <position position="9"/>
    </location>
    <ligand>
        <name>Mg(2+)</name>
        <dbReference type="ChEBI" id="CHEBI:18420"/>
        <label>1</label>
    </ligand>
</feature>
<dbReference type="GeneID" id="19969863"/>
<feature type="compositionally biased region" description="Low complexity" evidence="13">
    <location>
        <begin position="495"/>
        <end position="506"/>
    </location>
</feature>
<name>W2S459_CYPE1</name>
<dbReference type="Gene3D" id="3.60.10.10">
    <property type="entry name" value="Endonuclease/exonuclease/phosphatase"/>
    <property type="match status" value="1"/>
</dbReference>
<keyword evidence="4 12" id="KW-0863">Zinc-finger</keyword>
<dbReference type="InParanoid" id="W2S459"/>
<accession>W2S459</accession>